<sequence>MVVTKHFATHGKKYRRRLIKYILNPDKTDNLKLVSDFGMSNYLDFPSYEEMVEMYNVNFTNNDKLYESRNDRQEKHQQNIHAHHLIQSFSPEDNLTPEEINRIGYETMMELTGGLFKFIVATHTDKDHVHNHLLINAIDSNSDKKLIWNYALERNLRMISDRISKMAGAKIIEKRYSYRDYQKYRQSSHKFELKQRLYFLMQQSESFEDFLEKAEQLHVHIDFSQKHSRFMMTDRAMTKPIRGRQLSKRDLYDEEFFRTHFAKQEIESRLEFLLNRVNSLEELLTKAKELNLTIDLKQKNVIFILEESGKQFSLSHKKISDKKLYDVNFFQDYFKNKEVGDSEGLENLQEQYHAFQEERDKEKVSNEEIEEAFEEFKEKRDAVHEFEVELVEHQIEKLVDEGIYIKVSFGIKQSGLIFIPNYQLDIIEEDNEKKYKVYIRETTSYFVYNKEYSDTNQYIKGRTLIRQLTNDSRMIPYRRPTVESLQKKITEINLLIELTETDKKYQDIKDELVSEIAELDIKLTQTNEKIATLNKMAEVLINLKSSDYESRNLAKYDFTKMNMTESITLDRLNSDILKLQQELGNDINKYEEVARRLETFVKLLSDKRNINQSLQKNISLE</sequence>
<accession>A0A7X6S0Z3</accession>
<dbReference type="AlphaFoldDB" id="A0A7X6S0Z3"/>
<dbReference type="InterPro" id="IPR048299">
    <property type="entry name" value="LtrB_central"/>
</dbReference>
<dbReference type="RefSeq" id="WP_168549381.1">
    <property type="nucleotide sequence ID" value="NZ_JAAXPR010000012.1"/>
</dbReference>
<dbReference type="Pfam" id="PF20874">
    <property type="entry name" value="Relaxase_M"/>
    <property type="match status" value="1"/>
</dbReference>
<organism evidence="5 6">
    <name type="scientific">Streptococcus ovuberis</name>
    <dbReference type="NCBI Taxonomy" id="1936207"/>
    <lineage>
        <taxon>Bacteria</taxon>
        <taxon>Bacillati</taxon>
        <taxon>Bacillota</taxon>
        <taxon>Bacilli</taxon>
        <taxon>Lactobacillales</taxon>
        <taxon>Streptococcaceae</taxon>
        <taxon>Streptococcus</taxon>
    </lineage>
</organism>
<dbReference type="NCBIfam" id="NF040665">
    <property type="entry name" value="relax_SAG1250"/>
    <property type="match status" value="1"/>
</dbReference>
<keyword evidence="6" id="KW-1185">Reference proteome</keyword>
<evidence type="ECO:0000256" key="1">
    <source>
        <dbReference type="SAM" id="Coils"/>
    </source>
</evidence>
<evidence type="ECO:0000259" key="4">
    <source>
        <dbReference type="Pfam" id="PF20874"/>
    </source>
</evidence>
<reference evidence="5 6" key="1">
    <citation type="submission" date="2020-04" db="EMBL/GenBank/DDBJ databases">
        <title>MicrobeNet Type strains.</title>
        <authorList>
            <person name="Nicholson A.C."/>
        </authorList>
    </citation>
    <scope>NUCLEOTIDE SEQUENCE [LARGE SCALE GENOMIC DNA]</scope>
    <source>
        <strain evidence="5 6">CCUG 69612</strain>
    </source>
</reference>
<dbReference type="EMBL" id="JAAXPR010000012">
    <property type="protein sequence ID" value="NKZ20629.1"/>
    <property type="molecule type" value="Genomic_DNA"/>
</dbReference>
<protein>
    <submittedName>
        <fullName evidence="5">Relaxase/mobilization nuclease domain-containing protein</fullName>
    </submittedName>
</protein>
<feature type="coiled-coil region" evidence="1">
    <location>
        <begin position="263"/>
        <end position="300"/>
    </location>
</feature>
<dbReference type="InterPro" id="IPR005094">
    <property type="entry name" value="Endonuclease_MobA/VirD2"/>
</dbReference>
<feature type="domain" description="Group II intron-interrupted relaxase LtrB central" evidence="4">
    <location>
        <begin position="384"/>
        <end position="469"/>
    </location>
</feature>
<feature type="domain" description="Group II intron-interrupted relaxase LtrB C-terminal" evidence="3">
    <location>
        <begin position="484"/>
        <end position="605"/>
    </location>
</feature>
<evidence type="ECO:0000313" key="6">
    <source>
        <dbReference type="Proteomes" id="UP000522720"/>
    </source>
</evidence>
<evidence type="ECO:0000259" key="3">
    <source>
        <dbReference type="Pfam" id="PF11083"/>
    </source>
</evidence>
<dbReference type="InterPro" id="IPR021112">
    <property type="entry name" value="LtrB_C"/>
</dbReference>
<feature type="coiled-coil region" evidence="1">
    <location>
        <begin position="345"/>
        <end position="389"/>
    </location>
</feature>
<evidence type="ECO:0000313" key="5">
    <source>
        <dbReference type="EMBL" id="NKZ20629.1"/>
    </source>
</evidence>
<keyword evidence="1" id="KW-0175">Coiled coil</keyword>
<gene>
    <name evidence="5" type="ORF">HF992_07235</name>
</gene>
<feature type="coiled-coil region" evidence="1">
    <location>
        <begin position="509"/>
        <end position="536"/>
    </location>
</feature>
<feature type="domain" description="MobA/VirD2-like nuclease" evidence="2">
    <location>
        <begin position="49"/>
        <end position="167"/>
    </location>
</feature>
<dbReference type="Pfam" id="PF03432">
    <property type="entry name" value="Relaxase"/>
    <property type="match status" value="1"/>
</dbReference>
<dbReference type="Proteomes" id="UP000522720">
    <property type="component" value="Unassembled WGS sequence"/>
</dbReference>
<dbReference type="Pfam" id="PF11083">
    <property type="entry name" value="Relaxase_C"/>
    <property type="match status" value="1"/>
</dbReference>
<name>A0A7X6S0Z3_9STRE</name>
<comment type="caution">
    <text evidence="5">The sequence shown here is derived from an EMBL/GenBank/DDBJ whole genome shotgun (WGS) entry which is preliminary data.</text>
</comment>
<evidence type="ECO:0000259" key="2">
    <source>
        <dbReference type="Pfam" id="PF03432"/>
    </source>
</evidence>
<proteinExistence type="predicted"/>